<dbReference type="Pfam" id="PF01256">
    <property type="entry name" value="Carb_kinase"/>
    <property type="match status" value="1"/>
</dbReference>
<evidence type="ECO:0000256" key="4">
    <source>
        <dbReference type="ARBA" id="ARBA00009524"/>
    </source>
</evidence>
<dbReference type="PANTHER" id="PTHR12592:SF0">
    <property type="entry name" value="ATP-DEPENDENT (S)-NAD(P)H-HYDRATE DEHYDRATASE"/>
    <property type="match status" value="1"/>
</dbReference>
<evidence type="ECO:0000256" key="16">
    <source>
        <dbReference type="ARBA" id="ARBA00049209"/>
    </source>
</evidence>
<evidence type="ECO:0000256" key="1">
    <source>
        <dbReference type="ARBA" id="ARBA00000013"/>
    </source>
</evidence>
<feature type="binding site" evidence="18">
    <location>
        <position position="61"/>
    </location>
    <ligand>
        <name>K(+)</name>
        <dbReference type="ChEBI" id="CHEBI:29103"/>
    </ligand>
</feature>
<comment type="cofactor">
    <cofactor evidence="18 19">
        <name>K(+)</name>
        <dbReference type="ChEBI" id="CHEBI:29103"/>
    </cofactor>
    <text evidence="18 19">Binds 1 potassium ion per subunit.</text>
</comment>
<dbReference type="GO" id="GO:0005524">
    <property type="term" value="F:ATP binding"/>
    <property type="evidence" value="ECO:0007669"/>
    <property type="project" value="UniProtKB-UniRule"/>
</dbReference>
<feature type="binding site" evidence="18">
    <location>
        <position position="132"/>
    </location>
    <ligand>
        <name>K(+)</name>
        <dbReference type="ChEBI" id="CHEBI:29103"/>
    </ligand>
</feature>
<keyword evidence="7 17" id="KW-0067">ATP-binding</keyword>
<dbReference type="InterPro" id="IPR036652">
    <property type="entry name" value="YjeF_N_dom_sf"/>
</dbReference>
<keyword evidence="5 18" id="KW-0479">Metal-binding</keyword>
<feature type="binding site" evidence="18">
    <location>
        <begin position="136"/>
        <end position="142"/>
    </location>
    <ligand>
        <name>(6S)-NADPHX</name>
        <dbReference type="ChEBI" id="CHEBI:64076"/>
    </ligand>
</feature>
<dbReference type="EMBL" id="BDGJ01000084">
    <property type="protein sequence ID" value="GAW92520.1"/>
    <property type="molecule type" value="Genomic_DNA"/>
</dbReference>
<evidence type="ECO:0000256" key="5">
    <source>
        <dbReference type="ARBA" id="ARBA00022723"/>
    </source>
</evidence>
<comment type="similarity">
    <text evidence="3 19">In the N-terminal section; belongs to the NnrE/AIBP family.</text>
</comment>
<feature type="binding site" evidence="17">
    <location>
        <begin position="426"/>
        <end position="430"/>
    </location>
    <ligand>
        <name>AMP</name>
        <dbReference type="ChEBI" id="CHEBI:456215"/>
    </ligand>
</feature>
<dbReference type="InterPro" id="IPR004443">
    <property type="entry name" value="YjeF_N_dom"/>
</dbReference>
<dbReference type="InterPro" id="IPR029056">
    <property type="entry name" value="Ribokinase-like"/>
</dbReference>
<dbReference type="AlphaFoldDB" id="A0A1Z5HTC4"/>
<dbReference type="PROSITE" id="PS51385">
    <property type="entry name" value="YJEF_N"/>
    <property type="match status" value="1"/>
</dbReference>
<comment type="catalytic activity">
    <reaction evidence="1 18 19">
        <text>(6R)-NADHX = (6S)-NADHX</text>
        <dbReference type="Rhea" id="RHEA:32215"/>
        <dbReference type="ChEBI" id="CHEBI:64074"/>
        <dbReference type="ChEBI" id="CHEBI:64075"/>
        <dbReference type="EC" id="5.1.99.6"/>
    </reaction>
</comment>
<evidence type="ECO:0000256" key="3">
    <source>
        <dbReference type="ARBA" id="ARBA00006001"/>
    </source>
</evidence>
<dbReference type="Pfam" id="PF03853">
    <property type="entry name" value="YjeF_N"/>
    <property type="match status" value="1"/>
</dbReference>
<feature type="binding site" evidence="17">
    <location>
        <position position="455"/>
    </location>
    <ligand>
        <name>AMP</name>
        <dbReference type="ChEBI" id="CHEBI:456215"/>
    </ligand>
</feature>
<feature type="binding site" evidence="17">
    <location>
        <position position="338"/>
    </location>
    <ligand>
        <name>(6S)-NADPHX</name>
        <dbReference type="ChEBI" id="CHEBI:64076"/>
    </ligand>
</feature>
<keyword evidence="23" id="KW-1185">Reference proteome</keyword>
<organism evidence="22 23">
    <name type="scientific">Calderihabitans maritimus</name>
    <dbReference type="NCBI Taxonomy" id="1246530"/>
    <lineage>
        <taxon>Bacteria</taxon>
        <taxon>Bacillati</taxon>
        <taxon>Bacillota</taxon>
        <taxon>Clostridia</taxon>
        <taxon>Neomoorellales</taxon>
        <taxon>Calderihabitantaceae</taxon>
        <taxon>Calderihabitans</taxon>
    </lineage>
</organism>
<dbReference type="OrthoDB" id="9806925at2"/>
<dbReference type="SUPFAM" id="SSF53613">
    <property type="entry name" value="Ribokinase-like"/>
    <property type="match status" value="1"/>
</dbReference>
<dbReference type="GO" id="GO:0046872">
    <property type="term" value="F:metal ion binding"/>
    <property type="evidence" value="ECO:0007669"/>
    <property type="project" value="UniProtKB-UniRule"/>
</dbReference>
<evidence type="ECO:0000256" key="8">
    <source>
        <dbReference type="ARBA" id="ARBA00022857"/>
    </source>
</evidence>
<dbReference type="PROSITE" id="PS01050">
    <property type="entry name" value="YJEF_C_2"/>
    <property type="match status" value="1"/>
</dbReference>
<comment type="cofactor">
    <cofactor evidence="17">
        <name>Mg(2+)</name>
        <dbReference type="ChEBI" id="CHEBI:18420"/>
    </cofactor>
</comment>
<dbReference type="Gene3D" id="3.40.50.10260">
    <property type="entry name" value="YjeF N-terminal domain"/>
    <property type="match status" value="1"/>
</dbReference>
<evidence type="ECO:0000259" key="21">
    <source>
        <dbReference type="PROSITE" id="PS51385"/>
    </source>
</evidence>
<dbReference type="GO" id="GO:0052856">
    <property type="term" value="F:NAD(P)HX epimerase activity"/>
    <property type="evidence" value="ECO:0007669"/>
    <property type="project" value="UniProtKB-UniRule"/>
</dbReference>
<comment type="similarity">
    <text evidence="4 19">In the C-terminal section; belongs to the NnrD/CARKD family.</text>
</comment>
<feature type="binding site" evidence="17">
    <location>
        <position position="267"/>
    </location>
    <ligand>
        <name>(6S)-NADPHX</name>
        <dbReference type="ChEBI" id="CHEBI:64076"/>
    </ligand>
</feature>
<evidence type="ECO:0000313" key="23">
    <source>
        <dbReference type="Proteomes" id="UP000197032"/>
    </source>
</evidence>
<dbReference type="Proteomes" id="UP000197032">
    <property type="component" value="Unassembled WGS sequence"/>
</dbReference>
<sequence length="517" mass="54734">MKLVTAEEMKRLDQLASSAYHVPSIVLMENAGLRVVEVISRHFQGKVRGKRIAIFAGKGNNGGDGLVVARHLMNAGAEVQVFMLARTEDLKGDAAANLQILQKMKARIYCITEERHLQRVDIVLLYTDLVVDAIFGTGFKGAAMGLPARVIQLINERGKPVVAVDLPSGLEADTGKVLGPCIQARYTVTFALPKLGLILEPGAQYVGELIVADISIPNSLIEGQPLKHNLITEEWCRSLLPRRKPWGHKGDFGHVFVIGGSPGMTGAVVLAGEAALRSGAGLVTVGVPRSLNPVIEEKLTEVMSKPLAETEGKVISVEALPQIEAFLEKVSVVAVGPGMSTDFAPVNMVRQLILRLSVPAVIDADGLNALAGKVDILKEAKVPLVITPHPGEMARLTGMAVDEVQDNRVHVARKAAEEWGVVVVLKGAKTVVASPSGEIFINPSGNVGMATGGSGDVLTGVISGLIAQGMQVLEAAVVGTFIHGKAGDEAVQEKGRMGLVAGDIIDRLPEVLKGMER</sequence>
<evidence type="ECO:0000256" key="19">
    <source>
        <dbReference type="PIRNR" id="PIRNR017184"/>
    </source>
</evidence>
<keyword evidence="11 18" id="KW-0413">Isomerase</keyword>
<evidence type="ECO:0000256" key="17">
    <source>
        <dbReference type="HAMAP-Rule" id="MF_01965"/>
    </source>
</evidence>
<dbReference type="HAMAP" id="MF_01965">
    <property type="entry name" value="NADHX_dehydratase"/>
    <property type="match status" value="1"/>
</dbReference>
<comment type="caution">
    <text evidence="22">The sequence shown here is derived from an EMBL/GenBank/DDBJ whole genome shotgun (WGS) entry which is preliminary data.</text>
</comment>
<keyword evidence="12 17" id="KW-0456">Lyase</keyword>
<comment type="catalytic activity">
    <reaction evidence="15 17 19">
        <text>(6S)-NADHX + ADP = AMP + phosphate + NADH + H(+)</text>
        <dbReference type="Rhea" id="RHEA:32223"/>
        <dbReference type="ChEBI" id="CHEBI:15378"/>
        <dbReference type="ChEBI" id="CHEBI:43474"/>
        <dbReference type="ChEBI" id="CHEBI:57945"/>
        <dbReference type="ChEBI" id="CHEBI:64074"/>
        <dbReference type="ChEBI" id="CHEBI:456215"/>
        <dbReference type="ChEBI" id="CHEBI:456216"/>
        <dbReference type="EC" id="4.2.1.136"/>
    </reaction>
</comment>
<dbReference type="GO" id="GO:0110051">
    <property type="term" value="P:metabolite repair"/>
    <property type="evidence" value="ECO:0007669"/>
    <property type="project" value="TreeGrafter"/>
</dbReference>
<evidence type="ECO:0000256" key="18">
    <source>
        <dbReference type="HAMAP-Rule" id="MF_01966"/>
    </source>
</evidence>
<evidence type="ECO:0000256" key="10">
    <source>
        <dbReference type="ARBA" id="ARBA00023027"/>
    </source>
</evidence>
<dbReference type="CDD" id="cd01171">
    <property type="entry name" value="YXKO-related"/>
    <property type="match status" value="1"/>
</dbReference>
<comment type="subunit">
    <text evidence="17">Homotetramer.</text>
</comment>
<proteinExistence type="inferred from homology"/>
<dbReference type="InterPro" id="IPR030677">
    <property type="entry name" value="Nnr"/>
</dbReference>
<dbReference type="EC" id="4.2.1.136" evidence="19"/>
<evidence type="ECO:0000256" key="14">
    <source>
        <dbReference type="ARBA" id="ARBA00025153"/>
    </source>
</evidence>
<dbReference type="PIRSF" id="PIRSF017184">
    <property type="entry name" value="Nnr"/>
    <property type="match status" value="1"/>
</dbReference>
<comment type="function">
    <text evidence="18">Catalyzes the epimerization of the S- and R-forms of NAD(P)HX, a damaged form of NAD(P)H that is a result of enzymatic or heat-dependent hydration. This is a prerequisite for the S-specific NAD(P)H-hydrate dehydratase to allow the repair of both epimers of NAD(P)HX.</text>
</comment>
<keyword evidence="13" id="KW-0511">Multifunctional enzyme</keyword>
<reference evidence="23" key="1">
    <citation type="journal article" date="2017" name="Appl. Environ. Microbiol.">
        <title>Genomic analysis of Calderihabitans maritimus KKC1, a thermophilic hydrogenogenic carboxydotrophic bacterium isolated from marine sediment.</title>
        <authorList>
            <person name="Omae K."/>
            <person name="Yoneda Y."/>
            <person name="Fukuyama Y."/>
            <person name="Yoshida T."/>
            <person name="Sako Y."/>
        </authorList>
    </citation>
    <scope>NUCLEOTIDE SEQUENCE [LARGE SCALE GENOMIC DNA]</scope>
    <source>
        <strain evidence="23">KKC1</strain>
    </source>
</reference>
<name>A0A1Z5HTC4_9FIRM</name>
<feature type="binding site" evidence="18">
    <location>
        <begin position="60"/>
        <end position="64"/>
    </location>
    <ligand>
        <name>(6S)-NADPHX</name>
        <dbReference type="ChEBI" id="CHEBI:64076"/>
    </ligand>
</feature>
<dbReference type="EC" id="5.1.99.6" evidence="19"/>
<dbReference type="PANTHER" id="PTHR12592">
    <property type="entry name" value="ATP-DEPENDENT (S)-NAD(P)H-HYDRATE DEHYDRATASE FAMILY MEMBER"/>
    <property type="match status" value="1"/>
</dbReference>
<dbReference type="GO" id="GO:0046496">
    <property type="term" value="P:nicotinamide nucleotide metabolic process"/>
    <property type="evidence" value="ECO:0007669"/>
    <property type="project" value="UniProtKB-UniRule"/>
</dbReference>
<comment type="function">
    <text evidence="14 19">Bifunctional enzyme that catalyzes the epimerization of the S- and R-forms of NAD(P)HX and the dehydration of the S-form of NAD(P)HX at the expense of ADP, which is converted to AMP. This allows the repair of both epimers of NAD(P)HX, a damaged form of NAD(P)H that is a result of enzymatic or heat-dependent hydration.</text>
</comment>
<feature type="binding site" evidence="18">
    <location>
        <position position="165"/>
    </location>
    <ligand>
        <name>(6S)-NADPHX</name>
        <dbReference type="ChEBI" id="CHEBI:64076"/>
    </ligand>
</feature>
<dbReference type="Gene3D" id="3.40.1190.20">
    <property type="match status" value="1"/>
</dbReference>
<evidence type="ECO:0000256" key="11">
    <source>
        <dbReference type="ARBA" id="ARBA00023235"/>
    </source>
</evidence>
<feature type="binding site" evidence="17">
    <location>
        <position position="389"/>
    </location>
    <ligand>
        <name>(6S)-NADPHX</name>
        <dbReference type="ChEBI" id="CHEBI:64076"/>
    </ligand>
</feature>
<keyword evidence="9 18" id="KW-0630">Potassium</keyword>
<feature type="binding site" evidence="17">
    <location>
        <position position="456"/>
    </location>
    <ligand>
        <name>(6S)-NADPHX</name>
        <dbReference type="ChEBI" id="CHEBI:64076"/>
    </ligand>
</feature>
<evidence type="ECO:0000256" key="6">
    <source>
        <dbReference type="ARBA" id="ARBA00022741"/>
    </source>
</evidence>
<evidence type="ECO:0000256" key="2">
    <source>
        <dbReference type="ARBA" id="ARBA00000909"/>
    </source>
</evidence>
<comment type="catalytic activity">
    <reaction evidence="2 18 19">
        <text>(6R)-NADPHX = (6S)-NADPHX</text>
        <dbReference type="Rhea" id="RHEA:32227"/>
        <dbReference type="ChEBI" id="CHEBI:64076"/>
        <dbReference type="ChEBI" id="CHEBI:64077"/>
        <dbReference type="EC" id="5.1.99.6"/>
    </reaction>
</comment>
<accession>A0A1Z5HTC4</accession>
<evidence type="ECO:0000256" key="13">
    <source>
        <dbReference type="ARBA" id="ARBA00023268"/>
    </source>
</evidence>
<dbReference type="HAMAP" id="MF_01966">
    <property type="entry name" value="NADHX_epimerase"/>
    <property type="match status" value="1"/>
</dbReference>
<keyword evidence="6 17" id="KW-0547">Nucleotide-binding</keyword>
<comment type="similarity">
    <text evidence="17">Belongs to the NnrD/CARKD family.</text>
</comment>
<dbReference type="InterPro" id="IPR000631">
    <property type="entry name" value="CARKD"/>
</dbReference>
<feature type="binding site" evidence="18">
    <location>
        <position position="168"/>
    </location>
    <ligand>
        <name>K(+)</name>
        <dbReference type="ChEBI" id="CHEBI:29103"/>
    </ligand>
</feature>
<comment type="catalytic activity">
    <reaction evidence="16 17 19">
        <text>(6S)-NADPHX + ADP = AMP + phosphate + NADPH + H(+)</text>
        <dbReference type="Rhea" id="RHEA:32235"/>
        <dbReference type="ChEBI" id="CHEBI:15378"/>
        <dbReference type="ChEBI" id="CHEBI:43474"/>
        <dbReference type="ChEBI" id="CHEBI:57783"/>
        <dbReference type="ChEBI" id="CHEBI:64076"/>
        <dbReference type="ChEBI" id="CHEBI:456215"/>
        <dbReference type="ChEBI" id="CHEBI:456216"/>
        <dbReference type="EC" id="4.2.1.136"/>
    </reaction>
</comment>
<dbReference type="NCBIfam" id="TIGR00196">
    <property type="entry name" value="yjeF_cterm"/>
    <property type="match status" value="1"/>
</dbReference>
<protein>
    <recommendedName>
        <fullName evidence="19">Bifunctional NAD(P)H-hydrate repair enzyme</fullName>
    </recommendedName>
    <alternativeName>
        <fullName evidence="19">Nicotinamide nucleotide repair protein</fullName>
    </alternativeName>
    <domain>
        <recommendedName>
            <fullName evidence="19">ADP-dependent (S)-NAD(P)H-hydrate dehydratase</fullName>
            <ecNumber evidence="19">4.2.1.136</ecNumber>
        </recommendedName>
        <alternativeName>
            <fullName evidence="19">ADP-dependent NAD(P)HX dehydratase</fullName>
        </alternativeName>
    </domain>
    <domain>
        <recommendedName>
            <fullName evidence="19">NAD(P)H-hydrate epimerase</fullName>
            <ecNumber evidence="19">5.1.99.6</ecNumber>
        </recommendedName>
    </domain>
</protein>
<dbReference type="SUPFAM" id="SSF64153">
    <property type="entry name" value="YjeF N-terminal domain-like"/>
    <property type="match status" value="1"/>
</dbReference>
<dbReference type="RefSeq" id="WP_088553847.1">
    <property type="nucleotide sequence ID" value="NZ_BDGJ01000084.1"/>
</dbReference>
<feature type="domain" description="YjeF N-terminal" evidence="21">
    <location>
        <begin position="9"/>
        <end position="222"/>
    </location>
</feature>
<evidence type="ECO:0000256" key="15">
    <source>
        <dbReference type="ARBA" id="ARBA00048238"/>
    </source>
</evidence>
<dbReference type="FunFam" id="3.40.50.10260:FF:000003">
    <property type="entry name" value="Multifunctional fusion protein"/>
    <property type="match status" value="1"/>
</dbReference>
<comment type="similarity">
    <text evidence="18">Belongs to the NnrE/AIBP family.</text>
</comment>
<dbReference type="PROSITE" id="PS51383">
    <property type="entry name" value="YJEF_C_3"/>
    <property type="match status" value="1"/>
</dbReference>
<evidence type="ECO:0000256" key="12">
    <source>
        <dbReference type="ARBA" id="ARBA00023239"/>
    </source>
</evidence>
<dbReference type="NCBIfam" id="TIGR00197">
    <property type="entry name" value="yjeF_nterm"/>
    <property type="match status" value="1"/>
</dbReference>
<evidence type="ECO:0000256" key="9">
    <source>
        <dbReference type="ARBA" id="ARBA00022958"/>
    </source>
</evidence>
<keyword evidence="10 17" id="KW-0520">NAD</keyword>
<evidence type="ECO:0000259" key="20">
    <source>
        <dbReference type="PROSITE" id="PS51383"/>
    </source>
</evidence>
<evidence type="ECO:0000313" key="22">
    <source>
        <dbReference type="EMBL" id="GAW92520.1"/>
    </source>
</evidence>
<comment type="function">
    <text evidence="17">Catalyzes the dehydration of the S-form of NAD(P)HX at the expense of ADP, which is converted to AMP. Together with NAD(P)HX epimerase, which catalyzes the epimerization of the S- and R-forms, the enzyme allows the repair of both epimers of NAD(P)HX, a damaged form of NAD(P)H that is a result of enzymatic or heat-dependent hydration.</text>
</comment>
<feature type="domain" description="YjeF C-terminal" evidence="20">
    <location>
        <begin position="232"/>
        <end position="515"/>
    </location>
</feature>
<gene>
    <name evidence="18" type="primary">nnrE</name>
    <name evidence="17" type="synonym">nnrD</name>
    <name evidence="22" type="ORF">KKC1_16740</name>
</gene>
<dbReference type="InterPro" id="IPR017953">
    <property type="entry name" value="Carbohydrate_kinase_pred_CS"/>
</dbReference>
<dbReference type="GO" id="GO:0052855">
    <property type="term" value="F:ADP-dependent NAD(P)H-hydrate dehydratase activity"/>
    <property type="evidence" value="ECO:0007669"/>
    <property type="project" value="UniProtKB-UniRule"/>
</dbReference>
<keyword evidence="8 17" id="KW-0521">NADP</keyword>
<evidence type="ECO:0000256" key="7">
    <source>
        <dbReference type="ARBA" id="ARBA00022840"/>
    </source>
</evidence>
<comment type="caution">
    <text evidence="18">Lacks conserved residue(s) required for the propagation of feature annotation.</text>
</comment>